<organism evidence="2 3">
    <name type="scientific">Champsocephalus esox</name>
    <name type="common">pike icefish</name>
    <dbReference type="NCBI Taxonomy" id="159716"/>
    <lineage>
        <taxon>Eukaryota</taxon>
        <taxon>Metazoa</taxon>
        <taxon>Chordata</taxon>
        <taxon>Craniata</taxon>
        <taxon>Vertebrata</taxon>
        <taxon>Euteleostomi</taxon>
        <taxon>Actinopterygii</taxon>
        <taxon>Neopterygii</taxon>
        <taxon>Teleostei</taxon>
        <taxon>Neoteleostei</taxon>
        <taxon>Acanthomorphata</taxon>
        <taxon>Eupercaria</taxon>
        <taxon>Perciformes</taxon>
        <taxon>Notothenioidei</taxon>
        <taxon>Channichthyidae</taxon>
        <taxon>Champsocephalus</taxon>
    </lineage>
</organism>
<protein>
    <submittedName>
        <fullName evidence="2">Uncharacterized protein</fullName>
    </submittedName>
</protein>
<feature type="region of interest" description="Disordered" evidence="1">
    <location>
        <begin position="1"/>
        <end position="28"/>
    </location>
</feature>
<evidence type="ECO:0000313" key="2">
    <source>
        <dbReference type="EMBL" id="KAK5904867.1"/>
    </source>
</evidence>
<gene>
    <name evidence="2" type="ORF">CesoFtcFv8_006387</name>
</gene>
<evidence type="ECO:0000256" key="1">
    <source>
        <dbReference type="SAM" id="MobiDB-lite"/>
    </source>
</evidence>
<proteinExistence type="predicted"/>
<reference evidence="2 3" key="1">
    <citation type="journal article" date="2023" name="Mol. Biol. Evol.">
        <title>Genomics of Secondarily Temperate Adaptation in the Only Non-Antarctic Icefish.</title>
        <authorList>
            <person name="Rivera-Colon A.G."/>
            <person name="Rayamajhi N."/>
            <person name="Minhas B.F."/>
            <person name="Madrigal G."/>
            <person name="Bilyk K.T."/>
            <person name="Yoon V."/>
            <person name="Hune M."/>
            <person name="Gregory S."/>
            <person name="Cheng C.H.C."/>
            <person name="Catchen J.M."/>
        </authorList>
    </citation>
    <scope>NUCLEOTIDE SEQUENCE [LARGE SCALE GENOMIC DNA]</scope>
    <source>
        <strain evidence="2">JC2023a</strain>
    </source>
</reference>
<sequence>MEMQQTSPPSGPALEASETLAKTAPPVNDEKMFSDQIDKVEEAEMTNALAEITAEHNSVIHTNSTESKA</sequence>
<dbReference type="AlphaFoldDB" id="A0AAN8H7G5"/>
<name>A0AAN8H7G5_9TELE</name>
<evidence type="ECO:0000313" key="3">
    <source>
        <dbReference type="Proteomes" id="UP001335648"/>
    </source>
</evidence>
<dbReference type="EMBL" id="JAULUE010002050">
    <property type="protein sequence ID" value="KAK5904867.1"/>
    <property type="molecule type" value="Genomic_DNA"/>
</dbReference>
<comment type="caution">
    <text evidence="2">The sequence shown here is derived from an EMBL/GenBank/DDBJ whole genome shotgun (WGS) entry which is preliminary data.</text>
</comment>
<dbReference type="Proteomes" id="UP001335648">
    <property type="component" value="Unassembled WGS sequence"/>
</dbReference>
<keyword evidence="3" id="KW-1185">Reference proteome</keyword>
<accession>A0AAN8H7G5</accession>